<dbReference type="AlphaFoldDB" id="A0A6J6AT09"/>
<evidence type="ECO:0000313" key="3">
    <source>
        <dbReference type="EMBL" id="CAB4917976.1"/>
    </source>
</evidence>
<gene>
    <name evidence="1" type="ORF">UFOPK1358_00144</name>
    <name evidence="2" type="ORF">UFOPK2766_02457</name>
    <name evidence="3" type="ORF">UFOPK3519_01787</name>
</gene>
<evidence type="ECO:0000313" key="1">
    <source>
        <dbReference type="EMBL" id="CAB4530060.1"/>
    </source>
</evidence>
<evidence type="ECO:0000313" key="2">
    <source>
        <dbReference type="EMBL" id="CAB4764808.1"/>
    </source>
</evidence>
<dbReference type="InterPro" id="IPR026913">
    <property type="entry name" value="METTL24"/>
</dbReference>
<proteinExistence type="predicted"/>
<reference evidence="1" key="1">
    <citation type="submission" date="2020-05" db="EMBL/GenBank/DDBJ databases">
        <authorList>
            <person name="Chiriac C."/>
            <person name="Salcher M."/>
            <person name="Ghai R."/>
            <person name="Kavagutti S V."/>
        </authorList>
    </citation>
    <scope>NUCLEOTIDE SEQUENCE</scope>
</reference>
<sequence>MGAKFYARKWLREPARSVANKLVSLSDVQGRLMAVQHQGLAGGLDFSQDPRTQADEQLRRAVSLMLPTHQPTAKWCRVGGPADGGYVMAQDFTGAVAVSMGVGWDDSWDAEALQLGASSLAQFDPTIRRPPRNLKNSEFHRLGIAAESDSAHGKVSLADALKLADPSGNQEVVVKMDIEGHEWAVLDNATQGWAGSCRQIVAELHCWAQIGEAEFAETAIRVLEHLGVTHVPVHLRANNAVPLVSVGAYATPSALEVTWVRRDLALPIEPLSTLRHRLDAPNDPRTPEVDLDGWLPG</sequence>
<accession>A0A6J6AT09</accession>
<organism evidence="1">
    <name type="scientific">freshwater metagenome</name>
    <dbReference type="NCBI Taxonomy" id="449393"/>
    <lineage>
        <taxon>unclassified sequences</taxon>
        <taxon>metagenomes</taxon>
        <taxon>ecological metagenomes</taxon>
    </lineage>
</organism>
<protein>
    <submittedName>
        <fullName evidence="1">Unannotated protein</fullName>
    </submittedName>
</protein>
<name>A0A6J6AT09_9ZZZZ</name>
<dbReference type="PANTHER" id="PTHR32026">
    <property type="entry name" value="METHYLTRANSFERASE-LIKE PROTEIN 24"/>
    <property type="match status" value="1"/>
</dbReference>
<dbReference type="PANTHER" id="PTHR32026:SF10">
    <property type="entry name" value="METHYLTRANSFERASE-LIKE PROTEIN 24-RELATED"/>
    <property type="match status" value="1"/>
</dbReference>
<dbReference type="EMBL" id="CAEZYU010000215">
    <property type="protein sequence ID" value="CAB4764808.1"/>
    <property type="molecule type" value="Genomic_DNA"/>
</dbReference>
<dbReference type="EMBL" id="CAFBMG010000205">
    <property type="protein sequence ID" value="CAB4917976.1"/>
    <property type="molecule type" value="Genomic_DNA"/>
</dbReference>
<dbReference type="EMBL" id="CAEZSF010000006">
    <property type="protein sequence ID" value="CAB4530060.1"/>
    <property type="molecule type" value="Genomic_DNA"/>
</dbReference>